<name>A0A7R8UGI3_HERIL</name>
<evidence type="ECO:0000259" key="7">
    <source>
        <dbReference type="PROSITE" id="PS50950"/>
    </source>
</evidence>
<sequence>MNCYCAYANCRNKYVPCSSITFFNIPKDYRREIWIANSGNPSLANLKTTTHKQFCEKHFDPKYLRRNFTRTLLRKDAVPYKYDERKDTSKSLYVRERQFTVDEKESDTALQSSVEDECIISSNLIEDDEIIYQESEDQTYVEDIQFKPENLQEYTHFSELLDENTDFITSIDENPVEQLEDRISETEEHINDIIQPSSSTQCQESTADRDSPTQTLPVQKTVSNEDYDEDRHFALSLLGYFKHLPPRTKAIAKLKILQYLTELELDNHSDALK</sequence>
<evidence type="ECO:0000256" key="4">
    <source>
        <dbReference type="ARBA" id="ARBA00023125"/>
    </source>
</evidence>
<dbReference type="PROSITE" id="PS51031">
    <property type="entry name" value="BESS"/>
    <property type="match status" value="1"/>
</dbReference>
<keyword evidence="3" id="KW-0862">Zinc</keyword>
<dbReference type="OrthoDB" id="8948150at2759"/>
<evidence type="ECO:0000256" key="6">
    <source>
        <dbReference type="PROSITE-ProRule" id="PRU00371"/>
    </source>
</evidence>
<gene>
    <name evidence="9" type="ORF">HERILL_LOCUS3323</name>
</gene>
<dbReference type="AlphaFoldDB" id="A0A7R8UGI3"/>
<evidence type="ECO:0000313" key="10">
    <source>
        <dbReference type="Proteomes" id="UP000594454"/>
    </source>
</evidence>
<dbReference type="OMA" id="EIWIANS"/>
<dbReference type="Pfam" id="PF02944">
    <property type="entry name" value="BESS"/>
    <property type="match status" value="1"/>
</dbReference>
<evidence type="ECO:0000256" key="2">
    <source>
        <dbReference type="ARBA" id="ARBA00022771"/>
    </source>
</evidence>
<reference evidence="9 10" key="1">
    <citation type="submission" date="2020-11" db="EMBL/GenBank/DDBJ databases">
        <authorList>
            <person name="Wallbank WR R."/>
            <person name="Pardo Diaz C."/>
            <person name="Kozak K."/>
            <person name="Martin S."/>
            <person name="Jiggins C."/>
            <person name="Moest M."/>
            <person name="Warren A I."/>
            <person name="Generalovic N T."/>
            <person name="Byers J.R.P. K."/>
            <person name="Montejo-Kovacevich G."/>
            <person name="Yen C E."/>
        </authorList>
    </citation>
    <scope>NUCLEOTIDE SEQUENCE [LARGE SCALE GENOMIC DNA]</scope>
</reference>
<keyword evidence="6" id="KW-0539">Nucleus</keyword>
<proteinExistence type="predicted"/>
<dbReference type="SMART" id="SM00980">
    <property type="entry name" value="THAP"/>
    <property type="match status" value="1"/>
</dbReference>
<dbReference type="InParanoid" id="A0A7R8UGI3"/>
<keyword evidence="1" id="KW-0479">Metal-binding</keyword>
<dbReference type="Proteomes" id="UP000594454">
    <property type="component" value="Chromosome 1"/>
</dbReference>
<dbReference type="InterPro" id="IPR004210">
    <property type="entry name" value="BESS_motif"/>
</dbReference>
<evidence type="ECO:0000256" key="5">
    <source>
        <dbReference type="PROSITE-ProRule" id="PRU00309"/>
    </source>
</evidence>
<keyword evidence="4 5" id="KW-0238">DNA-binding</keyword>
<dbReference type="InterPro" id="IPR006612">
    <property type="entry name" value="THAP_Znf"/>
</dbReference>
<comment type="subcellular location">
    <subcellularLocation>
        <location evidence="6">Nucleus</location>
    </subcellularLocation>
</comment>
<feature type="domain" description="THAP-type" evidence="7">
    <location>
        <begin position="1"/>
        <end position="82"/>
    </location>
</feature>
<protein>
    <recommendedName>
        <fullName evidence="11">THAP-type domain-containing protein</fullName>
    </recommendedName>
</protein>
<dbReference type="Pfam" id="PF05485">
    <property type="entry name" value="THAP"/>
    <property type="match status" value="1"/>
</dbReference>
<organism evidence="9 10">
    <name type="scientific">Hermetia illucens</name>
    <name type="common">Black soldier fly</name>
    <dbReference type="NCBI Taxonomy" id="343691"/>
    <lineage>
        <taxon>Eukaryota</taxon>
        <taxon>Metazoa</taxon>
        <taxon>Ecdysozoa</taxon>
        <taxon>Arthropoda</taxon>
        <taxon>Hexapoda</taxon>
        <taxon>Insecta</taxon>
        <taxon>Pterygota</taxon>
        <taxon>Neoptera</taxon>
        <taxon>Endopterygota</taxon>
        <taxon>Diptera</taxon>
        <taxon>Brachycera</taxon>
        <taxon>Stratiomyomorpha</taxon>
        <taxon>Stratiomyidae</taxon>
        <taxon>Hermetiinae</taxon>
        <taxon>Hermetia</taxon>
    </lineage>
</organism>
<dbReference type="EMBL" id="LR899009">
    <property type="protein sequence ID" value="CAD7080154.1"/>
    <property type="molecule type" value="Genomic_DNA"/>
</dbReference>
<accession>A0A7R8UGI3</accession>
<dbReference type="SUPFAM" id="SSF57716">
    <property type="entry name" value="Glucocorticoid receptor-like (DNA-binding domain)"/>
    <property type="match status" value="1"/>
</dbReference>
<keyword evidence="10" id="KW-1185">Reference proteome</keyword>
<dbReference type="PROSITE" id="PS50950">
    <property type="entry name" value="ZF_THAP"/>
    <property type="match status" value="1"/>
</dbReference>
<dbReference type="GO" id="GO:0005634">
    <property type="term" value="C:nucleus"/>
    <property type="evidence" value="ECO:0007669"/>
    <property type="project" value="UniProtKB-SubCell"/>
</dbReference>
<evidence type="ECO:0008006" key="11">
    <source>
        <dbReference type="Google" id="ProtNLM"/>
    </source>
</evidence>
<dbReference type="GO" id="GO:0008270">
    <property type="term" value="F:zinc ion binding"/>
    <property type="evidence" value="ECO:0007669"/>
    <property type="project" value="UniProtKB-KW"/>
</dbReference>
<evidence type="ECO:0000256" key="3">
    <source>
        <dbReference type="ARBA" id="ARBA00022833"/>
    </source>
</evidence>
<evidence type="ECO:0000259" key="8">
    <source>
        <dbReference type="PROSITE" id="PS51031"/>
    </source>
</evidence>
<keyword evidence="2 5" id="KW-0863">Zinc-finger</keyword>
<evidence type="ECO:0000313" key="9">
    <source>
        <dbReference type="EMBL" id="CAD7080154.1"/>
    </source>
</evidence>
<feature type="domain" description="BESS" evidence="8">
    <location>
        <begin position="227"/>
        <end position="266"/>
    </location>
</feature>
<evidence type="ECO:0000256" key="1">
    <source>
        <dbReference type="ARBA" id="ARBA00022723"/>
    </source>
</evidence>
<dbReference type="GO" id="GO:0003677">
    <property type="term" value="F:DNA binding"/>
    <property type="evidence" value="ECO:0007669"/>
    <property type="project" value="UniProtKB-UniRule"/>
</dbReference>